<dbReference type="Proteomes" id="UP000295252">
    <property type="component" value="Chromosome VII"/>
</dbReference>
<dbReference type="Gramene" id="CDP06123">
    <property type="protein sequence ID" value="CDP06123"/>
    <property type="gene ID" value="GSCOC_T00021512001"/>
</dbReference>
<keyword evidence="2" id="KW-1185">Reference proteome</keyword>
<dbReference type="AlphaFoldDB" id="A0A068UES3"/>
<organism evidence="1 2">
    <name type="scientific">Coffea canephora</name>
    <name type="common">Robusta coffee</name>
    <dbReference type="NCBI Taxonomy" id="49390"/>
    <lineage>
        <taxon>Eukaryota</taxon>
        <taxon>Viridiplantae</taxon>
        <taxon>Streptophyta</taxon>
        <taxon>Embryophyta</taxon>
        <taxon>Tracheophyta</taxon>
        <taxon>Spermatophyta</taxon>
        <taxon>Magnoliopsida</taxon>
        <taxon>eudicotyledons</taxon>
        <taxon>Gunneridae</taxon>
        <taxon>Pentapetalae</taxon>
        <taxon>asterids</taxon>
        <taxon>lamiids</taxon>
        <taxon>Gentianales</taxon>
        <taxon>Rubiaceae</taxon>
        <taxon>Ixoroideae</taxon>
        <taxon>Gardenieae complex</taxon>
        <taxon>Bertiereae - Coffeeae clade</taxon>
        <taxon>Coffeeae</taxon>
        <taxon>Coffea</taxon>
    </lineage>
</organism>
<accession>A0A068UES3</accession>
<reference evidence="2" key="1">
    <citation type="journal article" date="2014" name="Science">
        <title>The coffee genome provides insight into the convergent evolution of caffeine biosynthesis.</title>
        <authorList>
            <person name="Denoeud F."/>
            <person name="Carretero-Paulet L."/>
            <person name="Dereeper A."/>
            <person name="Droc G."/>
            <person name="Guyot R."/>
            <person name="Pietrella M."/>
            <person name="Zheng C."/>
            <person name="Alberti A."/>
            <person name="Anthony F."/>
            <person name="Aprea G."/>
            <person name="Aury J.M."/>
            <person name="Bento P."/>
            <person name="Bernard M."/>
            <person name="Bocs S."/>
            <person name="Campa C."/>
            <person name="Cenci A."/>
            <person name="Combes M.C."/>
            <person name="Crouzillat D."/>
            <person name="Da Silva C."/>
            <person name="Daddiego L."/>
            <person name="De Bellis F."/>
            <person name="Dussert S."/>
            <person name="Garsmeur O."/>
            <person name="Gayraud T."/>
            <person name="Guignon V."/>
            <person name="Jahn K."/>
            <person name="Jamilloux V."/>
            <person name="Joet T."/>
            <person name="Labadie K."/>
            <person name="Lan T."/>
            <person name="Leclercq J."/>
            <person name="Lepelley M."/>
            <person name="Leroy T."/>
            <person name="Li L.T."/>
            <person name="Librado P."/>
            <person name="Lopez L."/>
            <person name="Munoz A."/>
            <person name="Noel B."/>
            <person name="Pallavicini A."/>
            <person name="Perrotta G."/>
            <person name="Poncet V."/>
            <person name="Pot D."/>
            <person name="Priyono X."/>
            <person name="Rigoreau M."/>
            <person name="Rouard M."/>
            <person name="Rozas J."/>
            <person name="Tranchant-Dubreuil C."/>
            <person name="VanBuren R."/>
            <person name="Zhang Q."/>
            <person name="Andrade A.C."/>
            <person name="Argout X."/>
            <person name="Bertrand B."/>
            <person name="de Kochko A."/>
            <person name="Graziosi G."/>
            <person name="Henry R.J."/>
            <person name="Jayarama X."/>
            <person name="Ming R."/>
            <person name="Nagai C."/>
            <person name="Rounsley S."/>
            <person name="Sankoff D."/>
            <person name="Giuliano G."/>
            <person name="Albert V.A."/>
            <person name="Wincker P."/>
            <person name="Lashermes P."/>
        </authorList>
    </citation>
    <scope>NUCLEOTIDE SEQUENCE [LARGE SCALE GENOMIC DNA]</scope>
    <source>
        <strain evidence="2">cv. DH200-94</strain>
    </source>
</reference>
<proteinExistence type="predicted"/>
<sequence length="75" mass="8765">MLKGPNFVSLARLHLPILCPPFPFKFLFRSRRPRQPVVPLFPRTPHQATKWTYRFLTPLEELSVKEKKALLLPGV</sequence>
<evidence type="ECO:0000313" key="2">
    <source>
        <dbReference type="Proteomes" id="UP000295252"/>
    </source>
</evidence>
<evidence type="ECO:0000313" key="1">
    <source>
        <dbReference type="EMBL" id="CDP06123.1"/>
    </source>
</evidence>
<gene>
    <name evidence="1" type="ORF">GSCOC_T00021512001</name>
</gene>
<name>A0A068UES3_COFCA</name>
<dbReference type="EMBL" id="HG739103">
    <property type="protein sequence ID" value="CDP06123.1"/>
    <property type="molecule type" value="Genomic_DNA"/>
</dbReference>
<dbReference type="InParanoid" id="A0A068UES3"/>
<protein>
    <submittedName>
        <fullName evidence="1">Uncharacterized protein</fullName>
    </submittedName>
</protein>